<feature type="transmembrane region" description="Helical" evidence="2">
    <location>
        <begin position="279"/>
        <end position="297"/>
    </location>
</feature>
<feature type="transmembrane region" description="Helical" evidence="2">
    <location>
        <begin position="192"/>
        <end position="213"/>
    </location>
</feature>
<keyword evidence="2" id="KW-0812">Transmembrane</keyword>
<sequence length="525" mass="57174">MDCSNIAPTVIAIVIGSFVATFLLLFVPQHETPTVELLLFYFQVVNLIFGVEITSFDGMVDLEKFLALASLDIDGMTTSCPAPLTGVAKQLFRFVLPFLFFIHAAILYLTAQFLRSWNPALMEKLLMYLPVHSKHISVKVIFLRITQILITFVLMPLVEASLAILDCRSLMGRNVDFQAPDEKCFGPNHMPAAIFAIVMLILLLGVYPTMLVFQLRKLKINNRLKYDVDPDSLTVIDELNLTLYADYRQSYYFMGPILVWEKGVLVLLFKLLLGKVNGIGFTYVAILAVLCFERIYVQPYLFGIEAYMNREIVLCWLILMAINLSTLESGFNQNVGGVITFLLILPAALHICRWAYSAYRGRNPDSMAGGSITDSQSALGGTGSKHGLARKGSAKGNSIENLTGRPKGSKKGGSGAGSSTSHTHKNSSSARESNLGTGSIQAAPLQRTNSQMGMRTGSIIKSTALGVTSPVGRASGSGVSTVPAVSGPYGLGTLPPSAGSRHNLELVGEVDSNHVQYDFVEKQVI</sequence>
<dbReference type="EMBL" id="MCGO01000005">
    <property type="protein sequence ID" value="ORY51367.1"/>
    <property type="molecule type" value="Genomic_DNA"/>
</dbReference>
<evidence type="ECO:0008006" key="5">
    <source>
        <dbReference type="Google" id="ProtNLM"/>
    </source>
</evidence>
<feature type="transmembrane region" description="Helical" evidence="2">
    <location>
        <begin position="38"/>
        <end position="56"/>
    </location>
</feature>
<feature type="transmembrane region" description="Helical" evidence="2">
    <location>
        <begin position="338"/>
        <end position="356"/>
    </location>
</feature>
<gene>
    <name evidence="3" type="ORF">BCR33DRAFT_453286</name>
</gene>
<dbReference type="Proteomes" id="UP000193642">
    <property type="component" value="Unassembled WGS sequence"/>
</dbReference>
<feature type="transmembrane region" description="Helical" evidence="2">
    <location>
        <begin position="251"/>
        <end position="273"/>
    </location>
</feature>
<reference evidence="3 4" key="1">
    <citation type="submission" date="2016-07" db="EMBL/GenBank/DDBJ databases">
        <title>Pervasive Adenine N6-methylation of Active Genes in Fungi.</title>
        <authorList>
            <consortium name="DOE Joint Genome Institute"/>
            <person name="Mondo S.J."/>
            <person name="Dannebaum R.O."/>
            <person name="Kuo R.C."/>
            <person name="Labutti K."/>
            <person name="Haridas S."/>
            <person name="Kuo A."/>
            <person name="Salamov A."/>
            <person name="Ahrendt S.R."/>
            <person name="Lipzen A."/>
            <person name="Sullivan W."/>
            <person name="Andreopoulos W.B."/>
            <person name="Clum A."/>
            <person name="Lindquist E."/>
            <person name="Daum C."/>
            <person name="Ramamoorthy G.K."/>
            <person name="Gryganskyi A."/>
            <person name="Culley D."/>
            <person name="Magnuson J.K."/>
            <person name="James T.Y."/>
            <person name="O'Malley M.A."/>
            <person name="Stajich J.E."/>
            <person name="Spatafora J.W."/>
            <person name="Visel A."/>
            <person name="Grigoriev I.V."/>
        </authorList>
    </citation>
    <scope>NUCLEOTIDE SEQUENCE [LARGE SCALE GENOMIC DNA]</scope>
    <source>
        <strain evidence="3 4">JEL800</strain>
    </source>
</reference>
<keyword evidence="2" id="KW-0472">Membrane</keyword>
<feature type="compositionally biased region" description="Polar residues" evidence="1">
    <location>
        <begin position="430"/>
        <end position="453"/>
    </location>
</feature>
<accession>A0A1Y2CWK4</accession>
<feature type="transmembrane region" description="Helical" evidence="2">
    <location>
        <begin position="136"/>
        <end position="158"/>
    </location>
</feature>
<evidence type="ECO:0000256" key="1">
    <source>
        <dbReference type="SAM" id="MobiDB-lite"/>
    </source>
</evidence>
<organism evidence="3 4">
    <name type="scientific">Rhizoclosmatium globosum</name>
    <dbReference type="NCBI Taxonomy" id="329046"/>
    <lineage>
        <taxon>Eukaryota</taxon>
        <taxon>Fungi</taxon>
        <taxon>Fungi incertae sedis</taxon>
        <taxon>Chytridiomycota</taxon>
        <taxon>Chytridiomycota incertae sedis</taxon>
        <taxon>Chytridiomycetes</taxon>
        <taxon>Chytridiales</taxon>
        <taxon>Chytriomycetaceae</taxon>
        <taxon>Rhizoclosmatium</taxon>
    </lineage>
</organism>
<protein>
    <recommendedName>
        <fullName evidence="5">TRP C-terminal domain-containing protein</fullName>
    </recommendedName>
</protein>
<evidence type="ECO:0000313" key="3">
    <source>
        <dbReference type="EMBL" id="ORY51367.1"/>
    </source>
</evidence>
<feature type="transmembrane region" description="Helical" evidence="2">
    <location>
        <begin position="94"/>
        <end position="115"/>
    </location>
</feature>
<name>A0A1Y2CWK4_9FUNG</name>
<dbReference type="OrthoDB" id="2160968at2759"/>
<comment type="caution">
    <text evidence="3">The sequence shown here is derived from an EMBL/GenBank/DDBJ whole genome shotgun (WGS) entry which is preliminary data.</text>
</comment>
<keyword evidence="4" id="KW-1185">Reference proteome</keyword>
<proteinExistence type="predicted"/>
<evidence type="ECO:0000256" key="2">
    <source>
        <dbReference type="SAM" id="Phobius"/>
    </source>
</evidence>
<dbReference type="AlphaFoldDB" id="A0A1Y2CWK4"/>
<evidence type="ECO:0000313" key="4">
    <source>
        <dbReference type="Proteomes" id="UP000193642"/>
    </source>
</evidence>
<feature type="compositionally biased region" description="Low complexity" evidence="1">
    <location>
        <begin position="417"/>
        <end position="429"/>
    </location>
</feature>
<feature type="region of interest" description="Disordered" evidence="1">
    <location>
        <begin position="370"/>
        <end position="453"/>
    </location>
</feature>
<feature type="transmembrane region" description="Helical" evidence="2">
    <location>
        <begin position="6"/>
        <end position="26"/>
    </location>
</feature>
<feature type="transmembrane region" description="Helical" evidence="2">
    <location>
        <begin position="309"/>
        <end position="326"/>
    </location>
</feature>
<keyword evidence="2" id="KW-1133">Transmembrane helix</keyword>